<proteinExistence type="predicted"/>
<name>A0AAD9CSH6_PAPLA</name>
<feature type="region of interest" description="Disordered" evidence="1">
    <location>
        <begin position="440"/>
        <end position="477"/>
    </location>
</feature>
<dbReference type="PANTHER" id="PTHR46590:SF4">
    <property type="entry name" value="CRAL-TRIO DOMAIN-CONTAINING PROTEIN"/>
    <property type="match status" value="1"/>
</dbReference>
<feature type="compositionally biased region" description="Polar residues" evidence="1">
    <location>
        <begin position="575"/>
        <end position="584"/>
    </location>
</feature>
<dbReference type="Gene3D" id="3.40.525.10">
    <property type="entry name" value="CRAL-TRIO lipid binding domain"/>
    <property type="match status" value="1"/>
</dbReference>
<sequence length="731" mass="82079">MPEQSAQSTQYQKTFRETRQEYQLHLPLTRRIQEDLRADADELKAQEGWDVATCRGVERWIDDPEAIFRCLKRNDFRADKTYAILLDALANRASKNLHQPVPSIPPYSTSDLFYILPLPHHTDVVGRPICVLTCRSISRNERGELMDLVEWLWWSCEMLRRTVKDYWSGERWGGARGHGGEGCVVIVDAGGAGYRNLEVELLPSLAKIGTRNFPGLIQSIFVVNAGWTQRSLWKIVKPVLPRHSIERIKFIDRPDQLSEFFHIERLPAAFGGQGAYTFSPEDNPILRYYQAHSIGAPEHFMPTRNASFASTAEVFYTADNTPMPSRRASQSIAGGDTLRMTKSFHVLPTSGMNARFENDEVEQSTPSTDDDDRSASNKDSAVSTSEVLAVPEQGSSFPAADGDHDEADGGGETLTSLERIRSLADFKLYLSPSRRAQVDLLASDSEDEGEDKRDSRRRTSSQRTAPPTLQRRRTLRPALFDGKSLPISIANRRSRPPLRLLGIPAHMADAEETRRSYSDLLIRHHAAGLQRLDGIPPELLRRQQEAEAALNQSLVSSRPSDNAEALAPSLLKESAPQNPETAQEISAFSRSSNPYYGYPAIRLTDPLHPAAPSIRPRYARRRKRDLVRTLLFLFLLRLQSWRDAFERALGLNRLLPWTGGVSASRPYVKASDPSEGLLRTVQRDTTVKRTTGSDWLWAVVGLALLRGGWVRILAWPLELLGLHGLRQALGV</sequence>
<feature type="domain" description="CRAL-TRIO" evidence="2">
    <location>
        <begin position="100"/>
        <end position="278"/>
    </location>
</feature>
<feature type="compositionally biased region" description="Polar residues" evidence="1">
    <location>
        <begin position="550"/>
        <end position="560"/>
    </location>
</feature>
<comment type="caution">
    <text evidence="3">The sequence shown here is derived from an EMBL/GenBank/DDBJ whole genome shotgun (WGS) entry which is preliminary data.</text>
</comment>
<feature type="region of interest" description="Disordered" evidence="1">
    <location>
        <begin position="550"/>
        <end position="584"/>
    </location>
</feature>
<dbReference type="SMART" id="SM00516">
    <property type="entry name" value="SEC14"/>
    <property type="match status" value="1"/>
</dbReference>
<evidence type="ECO:0000256" key="1">
    <source>
        <dbReference type="SAM" id="MobiDB-lite"/>
    </source>
</evidence>
<evidence type="ECO:0000313" key="3">
    <source>
        <dbReference type="EMBL" id="KAK1921347.1"/>
    </source>
</evidence>
<evidence type="ECO:0000313" key="4">
    <source>
        <dbReference type="Proteomes" id="UP001182556"/>
    </source>
</evidence>
<feature type="region of interest" description="Disordered" evidence="1">
    <location>
        <begin position="349"/>
        <end position="412"/>
    </location>
</feature>
<gene>
    <name evidence="3" type="ORF">DB88DRAFT_500454</name>
</gene>
<dbReference type="PANTHER" id="PTHR46590">
    <property type="entry name" value="PHOSPHATIDYLINOSITOL TRANSFER PROTEIN CSR1-RELATED"/>
    <property type="match status" value="1"/>
</dbReference>
<organism evidence="3 4">
    <name type="scientific">Papiliotrema laurentii</name>
    <name type="common">Cryptococcus laurentii</name>
    <dbReference type="NCBI Taxonomy" id="5418"/>
    <lineage>
        <taxon>Eukaryota</taxon>
        <taxon>Fungi</taxon>
        <taxon>Dikarya</taxon>
        <taxon>Basidiomycota</taxon>
        <taxon>Agaricomycotina</taxon>
        <taxon>Tremellomycetes</taxon>
        <taxon>Tremellales</taxon>
        <taxon>Rhynchogastremaceae</taxon>
        <taxon>Papiliotrema</taxon>
    </lineage>
</organism>
<dbReference type="EMBL" id="JAODAN010000011">
    <property type="protein sequence ID" value="KAK1921347.1"/>
    <property type="molecule type" value="Genomic_DNA"/>
</dbReference>
<keyword evidence="4" id="KW-1185">Reference proteome</keyword>
<protein>
    <recommendedName>
        <fullName evidence="2">CRAL-TRIO domain-containing protein</fullName>
    </recommendedName>
</protein>
<reference evidence="3" key="1">
    <citation type="submission" date="2023-02" db="EMBL/GenBank/DDBJ databases">
        <title>Identification and recombinant expression of a fungal hydrolase from Papiliotrema laurentii that hydrolyzes apple cutin and clears colloidal polyester polyurethane.</title>
        <authorList>
            <consortium name="DOE Joint Genome Institute"/>
            <person name="Roman V.A."/>
            <person name="Bojanowski C."/>
            <person name="Crable B.R."/>
            <person name="Wagner D.N."/>
            <person name="Hung C.S."/>
            <person name="Nadeau L.J."/>
            <person name="Schratz L."/>
            <person name="Haridas S."/>
            <person name="Pangilinan J."/>
            <person name="Lipzen A."/>
            <person name="Na H."/>
            <person name="Yan M."/>
            <person name="Ng V."/>
            <person name="Grigoriev I.V."/>
            <person name="Spatafora J.W."/>
            <person name="Barlow D."/>
            <person name="Biffinger J."/>
            <person name="Kelley-Loughnane N."/>
            <person name="Varaljay V.A."/>
            <person name="Crookes-Goodson W.J."/>
        </authorList>
    </citation>
    <scope>NUCLEOTIDE SEQUENCE</scope>
    <source>
        <strain evidence="3">5307AH</strain>
    </source>
</reference>
<dbReference type="CDD" id="cd00170">
    <property type="entry name" value="SEC14"/>
    <property type="match status" value="1"/>
</dbReference>
<dbReference type="AlphaFoldDB" id="A0AAD9CSH6"/>
<dbReference type="SUPFAM" id="SSF52087">
    <property type="entry name" value="CRAL/TRIO domain"/>
    <property type="match status" value="1"/>
</dbReference>
<dbReference type="InterPro" id="IPR001251">
    <property type="entry name" value="CRAL-TRIO_dom"/>
</dbReference>
<dbReference type="InterPro" id="IPR052432">
    <property type="entry name" value="PITP/CRAL-TRIO"/>
</dbReference>
<dbReference type="Proteomes" id="UP001182556">
    <property type="component" value="Unassembled WGS sequence"/>
</dbReference>
<feature type="compositionally biased region" description="Polar residues" evidence="1">
    <location>
        <begin position="377"/>
        <end position="386"/>
    </location>
</feature>
<dbReference type="InterPro" id="IPR036865">
    <property type="entry name" value="CRAL-TRIO_dom_sf"/>
</dbReference>
<accession>A0AAD9CSH6</accession>
<evidence type="ECO:0000259" key="2">
    <source>
        <dbReference type="PROSITE" id="PS50191"/>
    </source>
</evidence>
<dbReference type="PROSITE" id="PS50191">
    <property type="entry name" value="CRAL_TRIO"/>
    <property type="match status" value="1"/>
</dbReference>
<dbReference type="Pfam" id="PF00650">
    <property type="entry name" value="CRAL_TRIO"/>
    <property type="match status" value="1"/>
</dbReference>